<organism evidence="2 3">
    <name type="scientific">Streptomyces turgidiscabies (strain Car8)</name>
    <dbReference type="NCBI Taxonomy" id="698760"/>
    <lineage>
        <taxon>Bacteria</taxon>
        <taxon>Bacillati</taxon>
        <taxon>Actinomycetota</taxon>
        <taxon>Actinomycetes</taxon>
        <taxon>Kitasatosporales</taxon>
        <taxon>Streptomycetaceae</taxon>
        <taxon>Streptomyces</taxon>
    </lineage>
</organism>
<evidence type="ECO:0000313" key="3">
    <source>
        <dbReference type="Proteomes" id="UP000010931"/>
    </source>
</evidence>
<evidence type="ECO:0000259" key="1">
    <source>
        <dbReference type="Pfam" id="PF00656"/>
    </source>
</evidence>
<comment type="caution">
    <text evidence="2">The sequence shown here is derived from an EMBL/GenBank/DDBJ whole genome shotgun (WGS) entry which is preliminary data.</text>
</comment>
<dbReference type="InterPro" id="IPR029030">
    <property type="entry name" value="Caspase-like_dom_sf"/>
</dbReference>
<feature type="domain" description="Peptidase C14 caspase" evidence="1">
    <location>
        <begin position="23"/>
        <end position="280"/>
    </location>
</feature>
<dbReference type="GO" id="GO:0004197">
    <property type="term" value="F:cysteine-type endopeptidase activity"/>
    <property type="evidence" value="ECO:0007669"/>
    <property type="project" value="InterPro"/>
</dbReference>
<dbReference type="GeneID" id="97399008"/>
<accession>L7EYG3</accession>
<name>L7EYG3_STRT8</name>
<dbReference type="Pfam" id="PF00656">
    <property type="entry name" value="Peptidase_C14"/>
    <property type="match status" value="1"/>
</dbReference>
<reference evidence="2 3" key="1">
    <citation type="journal article" date="2011" name="Plasmid">
        <title>Streptomyces turgidiscabies Car8 contains a modular pathogenicity island that shares virulence genes with other actinobacterial plant pathogens.</title>
        <authorList>
            <person name="Huguet-Tapia J.C."/>
            <person name="Badger J.H."/>
            <person name="Loria R."/>
            <person name="Pettis G.S."/>
        </authorList>
    </citation>
    <scope>NUCLEOTIDE SEQUENCE [LARGE SCALE GENOMIC DNA]</scope>
    <source>
        <strain evidence="2 3">Car8</strain>
    </source>
</reference>
<dbReference type="RefSeq" id="WP_006381228.1">
    <property type="nucleotide sequence ID" value="NZ_AEJB01000506.1"/>
</dbReference>
<keyword evidence="3" id="KW-1185">Reference proteome</keyword>
<dbReference type="InterPro" id="IPR011600">
    <property type="entry name" value="Pept_C14_caspase"/>
</dbReference>
<dbReference type="EMBL" id="AEJB01000506">
    <property type="protein sequence ID" value="ELP63746.1"/>
    <property type="molecule type" value="Genomic_DNA"/>
</dbReference>
<evidence type="ECO:0000313" key="2">
    <source>
        <dbReference type="EMBL" id="ELP63746.1"/>
    </source>
</evidence>
<proteinExistence type="predicted"/>
<dbReference type="AlphaFoldDB" id="L7EYG3"/>
<dbReference type="Proteomes" id="UP000010931">
    <property type="component" value="Unassembled WGS sequence"/>
</dbReference>
<dbReference type="Gene3D" id="3.40.50.1460">
    <property type="match status" value="1"/>
</dbReference>
<dbReference type="PATRIC" id="fig|698760.3.peg.7349"/>
<gene>
    <name evidence="2" type="ORF">STRTUCAR8_09458</name>
</gene>
<dbReference type="GO" id="GO:0006508">
    <property type="term" value="P:proteolysis"/>
    <property type="evidence" value="ECO:0007669"/>
    <property type="project" value="InterPro"/>
</dbReference>
<protein>
    <submittedName>
        <fullName evidence="2">Caspase domain protein</fullName>
    </submittedName>
</protein>
<dbReference type="STRING" id="85558.T45_03864"/>
<dbReference type="SUPFAM" id="SSF52129">
    <property type="entry name" value="Caspase-like"/>
    <property type="match status" value="1"/>
</dbReference>
<sequence>MAGSVIYLEDVAADEAGAAPPRTHALVVGVGKYPHLDGGESPVADSDGMHQLSSPPVSARAFATWLLTEYNDPERPLGSVALLLSEENPTPFTDPRTRTDHDVDDATIGNIVTAVGDWYDRGDSHVDNRLLFYFCGHGVSQGEDMALLAADVFADHHNPLNGALDFAGLMNGLKRCKAGQQVFFVDACRANSDVLIDSSGTRFAGCTPLGAGARPLDLPRRFHIPYYATLAGDRSYGRTGEVSLFTEAVLKSLAGAASDDPEGDWQVNTSQLLTAIDHFMHQPSFAGPVANVQVPSVGELPVFVLHQLAGTPVVPVYVGCDPAEDNAEAEFVCREDGQDGRERLRRSAGDIDMDDPECEWAIELGFGNYVFEAHLGDHEVRTKPVTVRPVFRRVQLGKPS</sequence>